<dbReference type="GO" id="GO:0009307">
    <property type="term" value="P:DNA restriction-modification system"/>
    <property type="evidence" value="ECO:0007669"/>
    <property type="project" value="UniProtKB-KW"/>
</dbReference>
<reference evidence="9" key="1">
    <citation type="submission" date="2016-11" db="EMBL/GenBank/DDBJ databases">
        <authorList>
            <person name="Varghese N."/>
            <person name="Submissions S."/>
        </authorList>
    </citation>
    <scope>NUCLEOTIDE SEQUENCE [LARGE SCALE GENOMIC DNA]</scope>
    <source>
        <strain evidence="9">DSM 15518</strain>
    </source>
</reference>
<evidence type="ECO:0000313" key="9">
    <source>
        <dbReference type="Proteomes" id="UP000242497"/>
    </source>
</evidence>
<proteinExistence type="inferred from homology"/>
<dbReference type="PANTHER" id="PTHR46098">
    <property type="entry name" value="TRNA (CYTOSINE(38)-C(5))-METHYLTRANSFERASE"/>
    <property type="match status" value="1"/>
</dbReference>
<dbReference type="InterPro" id="IPR050750">
    <property type="entry name" value="C5-MTase"/>
</dbReference>
<keyword evidence="9" id="KW-1185">Reference proteome</keyword>
<keyword evidence="3 5" id="KW-0949">S-adenosyl-L-methionine</keyword>
<dbReference type="InterPro" id="IPR029063">
    <property type="entry name" value="SAM-dependent_MTases_sf"/>
</dbReference>
<evidence type="ECO:0000256" key="3">
    <source>
        <dbReference type="ARBA" id="ARBA00022691"/>
    </source>
</evidence>
<evidence type="ECO:0000256" key="2">
    <source>
        <dbReference type="ARBA" id="ARBA00022679"/>
    </source>
</evidence>
<organism evidence="8 9">
    <name type="scientific">Tepidibacter formicigenes DSM 15518</name>
    <dbReference type="NCBI Taxonomy" id="1123349"/>
    <lineage>
        <taxon>Bacteria</taxon>
        <taxon>Bacillati</taxon>
        <taxon>Bacillota</taxon>
        <taxon>Clostridia</taxon>
        <taxon>Peptostreptococcales</taxon>
        <taxon>Peptostreptococcaceae</taxon>
        <taxon>Tepidibacter</taxon>
    </lineage>
</organism>
<dbReference type="NCBIfam" id="TIGR00675">
    <property type="entry name" value="dcm"/>
    <property type="match status" value="1"/>
</dbReference>
<comment type="similarity">
    <text evidence="5 6">Belongs to the class I-like SAM-binding methyltransferase superfamily. C5-methyltransferase family.</text>
</comment>
<keyword evidence="1 5" id="KW-0489">Methyltransferase</keyword>
<gene>
    <name evidence="8" type="ORF">SAMN02744037_02746</name>
</gene>
<dbReference type="SUPFAM" id="SSF53335">
    <property type="entry name" value="S-adenosyl-L-methionine-dependent methyltransferases"/>
    <property type="match status" value="1"/>
</dbReference>
<evidence type="ECO:0000256" key="6">
    <source>
        <dbReference type="RuleBase" id="RU000416"/>
    </source>
</evidence>
<dbReference type="EMBL" id="FRAE01000124">
    <property type="protein sequence ID" value="SHK65028.1"/>
    <property type="molecule type" value="Genomic_DNA"/>
</dbReference>
<dbReference type="InterPro" id="IPR001525">
    <property type="entry name" value="C5_MeTfrase"/>
</dbReference>
<dbReference type="GO" id="GO:0003886">
    <property type="term" value="F:DNA (cytosine-5-)-methyltransferase activity"/>
    <property type="evidence" value="ECO:0007669"/>
    <property type="project" value="UniProtKB-EC"/>
</dbReference>
<dbReference type="PRINTS" id="PR00105">
    <property type="entry name" value="C5METTRFRASE"/>
</dbReference>
<sequence>MSKKYRVASMFAGIGGICLGFKNNGCEIVWANEVDKYACETYRHNFNGAPYLVEDDIRNIDEKTIPDFDILTGGFPCQAFSIAGERKGFEDDRGNLFFEIVRVLKEKKPKAFLLENVKNLKSHDKGRTYEIIEKELRKLGYEVDSAILNSMTHGNIPQNRERIFIVGFLDKSIMDKFEFPGPIKLTKTIQDLIDLDEKKPEKYYYHKTKYYEDLKKEMTRQDTLYQIRRGMYIRENKSNVCPTLTANMGTGGHNVPLIKDNHDIRKLTPEECLLFQGFNVETHDCNHTFPEYITGKNGKKRIYPDGPKYKQAGNCVTVTVIERIAQNMIKAMADSND</sequence>
<comment type="catalytic activity">
    <reaction evidence="7">
        <text>a 2'-deoxycytidine in DNA + S-adenosyl-L-methionine = a 5-methyl-2'-deoxycytidine in DNA + S-adenosyl-L-homocysteine + H(+)</text>
        <dbReference type="Rhea" id="RHEA:13681"/>
        <dbReference type="Rhea" id="RHEA-COMP:11369"/>
        <dbReference type="Rhea" id="RHEA-COMP:11370"/>
        <dbReference type="ChEBI" id="CHEBI:15378"/>
        <dbReference type="ChEBI" id="CHEBI:57856"/>
        <dbReference type="ChEBI" id="CHEBI:59789"/>
        <dbReference type="ChEBI" id="CHEBI:85452"/>
        <dbReference type="ChEBI" id="CHEBI:85454"/>
        <dbReference type="EC" id="2.1.1.37"/>
    </reaction>
</comment>
<dbReference type="Pfam" id="PF00145">
    <property type="entry name" value="DNA_methylase"/>
    <property type="match status" value="1"/>
</dbReference>
<dbReference type="RefSeq" id="WP_242939134.1">
    <property type="nucleotide sequence ID" value="NZ_FRAE01000124.1"/>
</dbReference>
<dbReference type="Gene3D" id="3.40.50.150">
    <property type="entry name" value="Vaccinia Virus protein VP39"/>
    <property type="match status" value="1"/>
</dbReference>
<dbReference type="STRING" id="1123349.SAMN02744037_02746"/>
<dbReference type="CDD" id="cd00315">
    <property type="entry name" value="Cyt_C5_DNA_methylase"/>
    <property type="match status" value="1"/>
</dbReference>
<dbReference type="EC" id="2.1.1.37" evidence="7"/>
<dbReference type="PROSITE" id="PS00094">
    <property type="entry name" value="C5_MTASE_1"/>
    <property type="match status" value="1"/>
</dbReference>
<dbReference type="GO" id="GO:0032259">
    <property type="term" value="P:methylation"/>
    <property type="evidence" value="ECO:0007669"/>
    <property type="project" value="UniProtKB-KW"/>
</dbReference>
<accession>A0A1M6U7H5</accession>
<keyword evidence="2 5" id="KW-0808">Transferase</keyword>
<dbReference type="Gene3D" id="3.90.120.10">
    <property type="entry name" value="DNA Methylase, subunit A, domain 2"/>
    <property type="match status" value="1"/>
</dbReference>
<evidence type="ECO:0000256" key="4">
    <source>
        <dbReference type="ARBA" id="ARBA00022747"/>
    </source>
</evidence>
<evidence type="ECO:0000313" key="8">
    <source>
        <dbReference type="EMBL" id="SHK65028.1"/>
    </source>
</evidence>
<evidence type="ECO:0000256" key="7">
    <source>
        <dbReference type="RuleBase" id="RU000417"/>
    </source>
</evidence>
<dbReference type="InterPro" id="IPR018117">
    <property type="entry name" value="C5_DNA_meth_AS"/>
</dbReference>
<dbReference type="PANTHER" id="PTHR46098:SF1">
    <property type="entry name" value="TRNA (CYTOSINE(38)-C(5))-METHYLTRANSFERASE"/>
    <property type="match status" value="1"/>
</dbReference>
<evidence type="ECO:0000256" key="1">
    <source>
        <dbReference type="ARBA" id="ARBA00022603"/>
    </source>
</evidence>
<keyword evidence="4" id="KW-0680">Restriction system</keyword>
<dbReference type="AlphaFoldDB" id="A0A1M6U7H5"/>
<name>A0A1M6U7H5_9FIRM</name>
<dbReference type="PROSITE" id="PS51679">
    <property type="entry name" value="SAM_MT_C5"/>
    <property type="match status" value="1"/>
</dbReference>
<feature type="active site" evidence="5">
    <location>
        <position position="77"/>
    </location>
</feature>
<protein>
    <recommendedName>
        <fullName evidence="7">Cytosine-specific methyltransferase</fullName>
        <ecNumber evidence="7">2.1.1.37</ecNumber>
    </recommendedName>
</protein>
<dbReference type="Proteomes" id="UP000242497">
    <property type="component" value="Unassembled WGS sequence"/>
</dbReference>
<evidence type="ECO:0000256" key="5">
    <source>
        <dbReference type="PROSITE-ProRule" id="PRU01016"/>
    </source>
</evidence>